<dbReference type="InterPro" id="IPR003593">
    <property type="entry name" value="AAA+_ATPase"/>
</dbReference>
<dbReference type="Pfam" id="PF01580">
    <property type="entry name" value="FtsK_SpoIIIE"/>
    <property type="match status" value="1"/>
</dbReference>
<evidence type="ECO:0000256" key="2">
    <source>
        <dbReference type="ARBA" id="ARBA00022741"/>
    </source>
</evidence>
<dbReference type="Gene3D" id="3.30.980.40">
    <property type="match status" value="1"/>
</dbReference>
<keyword evidence="2 5" id="KW-0547">Nucleotide-binding</keyword>
<name>A0A1W9NY21_UNCC3</name>
<dbReference type="CDD" id="cd01127">
    <property type="entry name" value="TrwB_TraG_TraD_VirD4"/>
    <property type="match status" value="1"/>
</dbReference>
<dbReference type="InterPro" id="IPR027417">
    <property type="entry name" value="P-loop_NTPase"/>
</dbReference>
<evidence type="ECO:0000256" key="3">
    <source>
        <dbReference type="ARBA" id="ARBA00022840"/>
    </source>
</evidence>
<dbReference type="SUPFAM" id="SSF52540">
    <property type="entry name" value="P-loop containing nucleoside triphosphate hydrolases"/>
    <property type="match status" value="1"/>
</dbReference>
<keyword evidence="7" id="KW-0812">Transmembrane</keyword>
<dbReference type="Gene3D" id="3.40.50.300">
    <property type="entry name" value="P-loop containing nucleotide triphosphate hydrolases"/>
    <property type="match status" value="1"/>
</dbReference>
<feature type="transmembrane region" description="Helical" evidence="7">
    <location>
        <begin position="55"/>
        <end position="74"/>
    </location>
</feature>
<keyword evidence="7" id="KW-1133">Transmembrane helix</keyword>
<dbReference type="InterPro" id="IPR050206">
    <property type="entry name" value="FtsK/SpoIIIE/SftA"/>
</dbReference>
<comment type="caution">
    <text evidence="9">The sequence shown here is derived from an EMBL/GenBank/DDBJ whole genome shotgun (WGS) entry which is preliminary data.</text>
</comment>
<proteinExistence type="inferred from homology"/>
<protein>
    <recommendedName>
        <fullName evidence="8">FtsK domain-containing protein</fullName>
    </recommendedName>
</protein>
<dbReference type="SMART" id="SM00843">
    <property type="entry name" value="Ftsk_gamma"/>
    <property type="match status" value="1"/>
</dbReference>
<dbReference type="InterPro" id="IPR036390">
    <property type="entry name" value="WH_DNA-bd_sf"/>
</dbReference>
<evidence type="ECO:0000256" key="6">
    <source>
        <dbReference type="SAM" id="Coils"/>
    </source>
</evidence>
<dbReference type="InterPro" id="IPR018541">
    <property type="entry name" value="Ftsk_gamma"/>
</dbReference>
<comment type="similarity">
    <text evidence="1">Belongs to the FtsK/SpoIIIE/SftA family.</text>
</comment>
<evidence type="ECO:0000256" key="4">
    <source>
        <dbReference type="ARBA" id="ARBA00023125"/>
    </source>
</evidence>
<organism evidence="9 10">
    <name type="scientific">candidate division CPR3 bacterium 4484_211</name>
    <dbReference type="NCBI Taxonomy" id="1968527"/>
    <lineage>
        <taxon>Bacteria</taxon>
        <taxon>Bacteria division CPR3</taxon>
    </lineage>
</organism>
<dbReference type="PANTHER" id="PTHR22683">
    <property type="entry name" value="SPORULATION PROTEIN RELATED"/>
    <property type="match status" value="1"/>
</dbReference>
<dbReference type="Proteomes" id="UP000192520">
    <property type="component" value="Unassembled WGS sequence"/>
</dbReference>
<dbReference type="Pfam" id="PF17854">
    <property type="entry name" value="FtsK_alpha"/>
    <property type="match status" value="1"/>
</dbReference>
<dbReference type="EMBL" id="MZGJ01000014">
    <property type="protein sequence ID" value="OQX50912.1"/>
    <property type="molecule type" value="Genomic_DNA"/>
</dbReference>
<evidence type="ECO:0000313" key="9">
    <source>
        <dbReference type="EMBL" id="OQX50912.1"/>
    </source>
</evidence>
<feature type="binding site" evidence="5">
    <location>
        <begin position="415"/>
        <end position="422"/>
    </location>
    <ligand>
        <name>ATP</name>
        <dbReference type="ChEBI" id="CHEBI:30616"/>
    </ligand>
</feature>
<dbReference type="PROSITE" id="PS50901">
    <property type="entry name" value="FTSK"/>
    <property type="match status" value="1"/>
</dbReference>
<evidence type="ECO:0000313" key="10">
    <source>
        <dbReference type="Proteomes" id="UP000192520"/>
    </source>
</evidence>
<dbReference type="GO" id="GO:0003677">
    <property type="term" value="F:DNA binding"/>
    <property type="evidence" value="ECO:0007669"/>
    <property type="project" value="UniProtKB-KW"/>
</dbReference>
<dbReference type="InterPro" id="IPR002543">
    <property type="entry name" value="FtsK_dom"/>
</dbReference>
<evidence type="ECO:0000256" key="1">
    <source>
        <dbReference type="ARBA" id="ARBA00006474"/>
    </source>
</evidence>
<keyword evidence="3 5" id="KW-0067">ATP-binding</keyword>
<dbReference type="AlphaFoldDB" id="A0A1W9NY21"/>
<dbReference type="GO" id="GO:0005524">
    <property type="term" value="F:ATP binding"/>
    <property type="evidence" value="ECO:0007669"/>
    <property type="project" value="UniProtKB-UniRule"/>
</dbReference>
<feature type="transmembrane region" description="Helical" evidence="7">
    <location>
        <begin position="21"/>
        <end position="40"/>
    </location>
</feature>
<feature type="transmembrane region" description="Helical" evidence="7">
    <location>
        <begin position="86"/>
        <end position="104"/>
    </location>
</feature>
<keyword evidence="6" id="KW-0175">Coiled coil</keyword>
<accession>A0A1W9NY21</accession>
<dbReference type="Gene3D" id="1.10.10.10">
    <property type="entry name" value="Winged helix-like DNA-binding domain superfamily/Winged helix DNA-binding domain"/>
    <property type="match status" value="1"/>
</dbReference>
<evidence type="ECO:0000259" key="8">
    <source>
        <dbReference type="PROSITE" id="PS50901"/>
    </source>
</evidence>
<dbReference type="InterPro" id="IPR036388">
    <property type="entry name" value="WH-like_DNA-bd_sf"/>
</dbReference>
<dbReference type="STRING" id="1968527.B5M47_02700"/>
<dbReference type="SMART" id="SM00382">
    <property type="entry name" value="AAA"/>
    <property type="match status" value="1"/>
</dbReference>
<reference evidence="10" key="1">
    <citation type="submission" date="2017-03" db="EMBL/GenBank/DDBJ databases">
        <title>Novel pathways for hydrocarbon cycling and metabolic interdependencies in hydrothermal sediment communities.</title>
        <authorList>
            <person name="Dombrowski N."/>
            <person name="Seitz K."/>
            <person name="Teske A."/>
            <person name="Baker B."/>
        </authorList>
    </citation>
    <scope>NUCLEOTIDE SEQUENCE [LARGE SCALE GENOMIC DNA]</scope>
</reference>
<dbReference type="PANTHER" id="PTHR22683:SF41">
    <property type="entry name" value="DNA TRANSLOCASE FTSK"/>
    <property type="match status" value="1"/>
</dbReference>
<feature type="transmembrane region" description="Helical" evidence="7">
    <location>
        <begin position="124"/>
        <end position="145"/>
    </location>
</feature>
<dbReference type="InterPro" id="IPR041027">
    <property type="entry name" value="FtsK_alpha"/>
</dbReference>
<sequence length="737" mass="81584">MARRRRRKFKFKIKKPSLATTAAFLFLVLGVISLFSIFGLTRSFLNGFSAYLGELFGWGVLIFPFLCVLSGLYFWGITWRWTTPRFLASLALFLASALSLTALISPEAGGRLGVFFSKTLTGPFTPLGAFLILACLVAASLLLAANIPFKEALNKFALQIRQFLNWSRREVFGTWAELLRRRREQRAEKEVEIVRDAEEEEGEEEKEKTAKPKIKITGWSREVERAPKEAVVEVLKEERGETVRKVEPAGLEPVSKQMQSGWNYPPLDLLSDAYESAAERGDIEQNAEVITQTLGSFGIQAKVAEVNLGPAVTQYALELAEGTKISQITSLQNDLALALAAPTGTVRIEAPIPGRSLVGVEVPNYSASLVSLKSVLSSEAMKLMKSKLAVPLGYNVAGETVVADIAQWPHVLIAGATGSGKSVLLHSVISTLLFRNAPYEIRLILVDPKRVELTQYEGVPHLLTPVIVEVEKVISALKWAIAEMERRYQKLQEAGARDLFSYNQANPNSKLPYILIIVDELADVMAFAANEVEKLVCRIAQMSRAVGIHLVLSTQRPSVDVLTGLIKANIPTRIALNVTSGTDSRVIIDTVGAEKLLGRGDMLYLPPNLAKPIRIQGVFVSLEEIKKLLEFIREQSMAFSQPQLAEGRLTEPMVEFKEPAAEEPEDPLFSEALRVIINHDRASASLLQRRLSIGYARAARLLDELEERGLVGPKDGSKPREVYGVKIRQYLEKLTRP</sequence>
<dbReference type="Pfam" id="PF09397">
    <property type="entry name" value="FtsK_gamma"/>
    <property type="match status" value="1"/>
</dbReference>
<gene>
    <name evidence="9" type="ORF">B5M47_02700</name>
</gene>
<evidence type="ECO:0000256" key="7">
    <source>
        <dbReference type="SAM" id="Phobius"/>
    </source>
</evidence>
<keyword evidence="4" id="KW-0238">DNA-binding</keyword>
<feature type="domain" description="FtsK" evidence="8">
    <location>
        <begin position="398"/>
        <end position="585"/>
    </location>
</feature>
<evidence type="ECO:0000256" key="5">
    <source>
        <dbReference type="PROSITE-ProRule" id="PRU00289"/>
    </source>
</evidence>
<dbReference type="SUPFAM" id="SSF46785">
    <property type="entry name" value="Winged helix' DNA-binding domain"/>
    <property type="match status" value="1"/>
</dbReference>
<keyword evidence="7" id="KW-0472">Membrane</keyword>
<feature type="coiled-coil region" evidence="6">
    <location>
        <begin position="467"/>
        <end position="494"/>
    </location>
</feature>